<dbReference type="EMBL" id="JACHXZ010000002">
    <property type="protein sequence ID" value="MBB3168163.1"/>
    <property type="molecule type" value="Genomic_DNA"/>
</dbReference>
<comment type="caution">
    <text evidence="1">The sequence shown here is derived from an EMBL/GenBank/DDBJ whole genome shotgun (WGS) entry which is preliminary data.</text>
</comment>
<sequence length="201" mass="23018">MTLLIPHNKHVGLLSEAESACFDIARRYHRRRLVADVVDVKALFWPRNLKRLSWSNDGSRFIVQCLVLTVYLPLNFIFQLLKSAQNILLFPFRFAASWLTPGSLHAPGEKNLVGLYNAFFPFLRLSPEDAVACIDEWVPVLYGPAKAKVHRLARYVDDERIKQMKIAQQSGVMAASFRSYRAIARERLSKDLGHYTGSRQD</sequence>
<dbReference type="RefSeq" id="WP_183909630.1">
    <property type="nucleotide sequence ID" value="NZ_JACHXZ010000002.1"/>
</dbReference>
<organism evidence="1 2">
    <name type="scientific">Simiduia aestuariiviva</name>
    <dbReference type="NCBI Taxonomy" id="1510459"/>
    <lineage>
        <taxon>Bacteria</taxon>
        <taxon>Pseudomonadati</taxon>
        <taxon>Pseudomonadota</taxon>
        <taxon>Gammaproteobacteria</taxon>
        <taxon>Cellvibrionales</taxon>
        <taxon>Cellvibrionaceae</taxon>
        <taxon>Simiduia</taxon>
    </lineage>
</organism>
<keyword evidence="2" id="KW-1185">Reference proteome</keyword>
<accession>A0A839UKK1</accession>
<gene>
    <name evidence="1" type="ORF">FHS30_001347</name>
</gene>
<dbReference type="Proteomes" id="UP000559987">
    <property type="component" value="Unassembled WGS sequence"/>
</dbReference>
<evidence type="ECO:0000313" key="1">
    <source>
        <dbReference type="EMBL" id="MBB3168163.1"/>
    </source>
</evidence>
<proteinExistence type="predicted"/>
<protein>
    <submittedName>
        <fullName evidence="1">Uncharacterized protein</fullName>
    </submittedName>
</protein>
<dbReference type="AlphaFoldDB" id="A0A839UKK1"/>
<name>A0A839UKK1_9GAMM</name>
<evidence type="ECO:0000313" key="2">
    <source>
        <dbReference type="Proteomes" id="UP000559987"/>
    </source>
</evidence>
<reference evidence="1 2" key="1">
    <citation type="submission" date="2020-08" db="EMBL/GenBank/DDBJ databases">
        <title>Genomic Encyclopedia of Type Strains, Phase III (KMG-III): the genomes of soil and plant-associated and newly described type strains.</title>
        <authorList>
            <person name="Whitman W."/>
        </authorList>
    </citation>
    <scope>NUCLEOTIDE SEQUENCE [LARGE SCALE GENOMIC DNA]</scope>
    <source>
        <strain evidence="1 2">CECT 8571</strain>
    </source>
</reference>